<dbReference type="InterPro" id="IPR001650">
    <property type="entry name" value="Helicase_C-like"/>
</dbReference>
<name>A0A7Y6A2C6_9CELL</name>
<sequence length="713" mass="77909">MRARRSAPHLRASTTSTSICELRVSETGLDSALEYHIVNTLGWPALRPLQRAAVRPVLSGADTLLVAPTAGGKTEAAMFPLLSRMIAEEWTGTSIIYVTPLRALLNNLHPRLEAYAGWLGRTVGLWHGDVGDGARRKIRSERPDILLTTPESLEAMLVSRRTDHRIMFANVRAVVVDELHAFAGADRGWHLLAVLERIQRIANAPLQRIGLSATVGNPADMITWLRGSSESSASRPPGVFVDIPPAADAPAAQITLDYVGSLTNAAVLLSQMFRGEKRLVFCEARAQAEELAFELRERGVTTYVSHSSLSVDERRLSERAFADAHDCVIVATSTLELGIDIGDLDRVIQIDAPRTVASLLQRLGRTGRRPGSVRNMLVVATSSDALLRAAGLLLLWGRGYVEPVEPPPSPRHLAAQQFLALALQEGRFGPSTWRRWWGDSEVMADGDVVLDYLRAEEFLVEDEGICFMGPRAEREFGRRHFMDLLATFTADLELRVLAGTKEIGFVSPLSVGSHAPGAESRLLLSGYAWFIEHVDWEKHTVFVRPEPEKGVSRWSGGAVSESFALSRAQRDVLLGADPRVTLSKRAVDRLASVREEELWTVDRGGLVLERRGPRSRLWTWAGRRANETIVGALGIAADAASNNPYIDMPAEIGPAELRAADISTALPVISPEAIEGLKFSAALPADLARATLAERFVDRPGALDVVRSSIVVL</sequence>
<evidence type="ECO:0000256" key="2">
    <source>
        <dbReference type="ARBA" id="ARBA00022840"/>
    </source>
</evidence>
<feature type="domain" description="Helicase C-terminal" evidence="4">
    <location>
        <begin position="261"/>
        <end position="414"/>
    </location>
</feature>
<dbReference type="SMART" id="SM00490">
    <property type="entry name" value="HELICc"/>
    <property type="match status" value="1"/>
</dbReference>
<dbReference type="PANTHER" id="PTHR47962:SF5">
    <property type="entry name" value="ATP-DEPENDENT HELICASE LHR-RELATED"/>
    <property type="match status" value="1"/>
</dbReference>
<dbReference type="PROSITE" id="PS51192">
    <property type="entry name" value="HELICASE_ATP_BIND_1"/>
    <property type="match status" value="1"/>
</dbReference>
<dbReference type="Gene3D" id="3.40.50.300">
    <property type="entry name" value="P-loop containing nucleotide triphosphate hydrolases"/>
    <property type="match status" value="2"/>
</dbReference>
<keyword evidence="1" id="KW-0547">Nucleotide-binding</keyword>
<dbReference type="Pfam" id="PF00271">
    <property type="entry name" value="Helicase_C"/>
    <property type="match status" value="1"/>
</dbReference>
<evidence type="ECO:0000259" key="3">
    <source>
        <dbReference type="PROSITE" id="PS51192"/>
    </source>
</evidence>
<evidence type="ECO:0000313" key="6">
    <source>
        <dbReference type="Proteomes" id="UP000565724"/>
    </source>
</evidence>
<dbReference type="GO" id="GO:0004386">
    <property type="term" value="F:helicase activity"/>
    <property type="evidence" value="ECO:0007669"/>
    <property type="project" value="UniProtKB-KW"/>
</dbReference>
<dbReference type="EMBL" id="JABMCI010000067">
    <property type="protein sequence ID" value="NUU18466.1"/>
    <property type="molecule type" value="Genomic_DNA"/>
</dbReference>
<dbReference type="GO" id="GO:0003677">
    <property type="term" value="F:DNA binding"/>
    <property type="evidence" value="ECO:0007669"/>
    <property type="project" value="TreeGrafter"/>
</dbReference>
<protein>
    <submittedName>
        <fullName evidence="5">DEAD/DEAH box helicase</fullName>
    </submittedName>
</protein>
<dbReference type="SMART" id="SM00487">
    <property type="entry name" value="DEXDc"/>
    <property type="match status" value="1"/>
</dbReference>
<gene>
    <name evidence="5" type="ORF">HP550_14510</name>
</gene>
<evidence type="ECO:0000256" key="1">
    <source>
        <dbReference type="ARBA" id="ARBA00022741"/>
    </source>
</evidence>
<dbReference type="InterPro" id="IPR052511">
    <property type="entry name" value="ATP-dep_Helicase"/>
</dbReference>
<keyword evidence="5" id="KW-0378">Hydrolase</keyword>
<reference evidence="5 6" key="1">
    <citation type="submission" date="2020-05" db="EMBL/GenBank/DDBJ databases">
        <title>Genome Sequencing of Type Strains.</title>
        <authorList>
            <person name="Lemaire J.F."/>
            <person name="Inderbitzin P."/>
            <person name="Gregorio O.A."/>
            <person name="Collins S.B."/>
            <person name="Wespe N."/>
            <person name="Knight-Connoni V."/>
        </authorList>
    </citation>
    <scope>NUCLEOTIDE SEQUENCE [LARGE SCALE GENOMIC DNA]</scope>
    <source>
        <strain evidence="5 6">ATCC 25174</strain>
    </source>
</reference>
<evidence type="ECO:0000313" key="5">
    <source>
        <dbReference type="EMBL" id="NUU18466.1"/>
    </source>
</evidence>
<comment type="caution">
    <text evidence="5">The sequence shown here is derived from an EMBL/GenBank/DDBJ whole genome shotgun (WGS) entry which is preliminary data.</text>
</comment>
<feature type="domain" description="Helicase ATP-binding" evidence="3">
    <location>
        <begin position="54"/>
        <end position="233"/>
    </location>
</feature>
<dbReference type="InterPro" id="IPR014001">
    <property type="entry name" value="Helicase_ATP-bd"/>
</dbReference>
<dbReference type="PROSITE" id="PS51194">
    <property type="entry name" value="HELICASE_CTER"/>
    <property type="match status" value="1"/>
</dbReference>
<organism evidence="5 6">
    <name type="scientific">Cellulomonas humilata</name>
    <dbReference type="NCBI Taxonomy" id="144055"/>
    <lineage>
        <taxon>Bacteria</taxon>
        <taxon>Bacillati</taxon>
        <taxon>Actinomycetota</taxon>
        <taxon>Actinomycetes</taxon>
        <taxon>Micrococcales</taxon>
        <taxon>Cellulomonadaceae</taxon>
        <taxon>Cellulomonas</taxon>
    </lineage>
</organism>
<dbReference type="SUPFAM" id="SSF52540">
    <property type="entry name" value="P-loop containing nucleoside triphosphate hydrolases"/>
    <property type="match status" value="1"/>
</dbReference>
<evidence type="ECO:0000259" key="4">
    <source>
        <dbReference type="PROSITE" id="PS51194"/>
    </source>
</evidence>
<dbReference type="Proteomes" id="UP000565724">
    <property type="component" value="Unassembled WGS sequence"/>
</dbReference>
<dbReference type="GO" id="GO:0005524">
    <property type="term" value="F:ATP binding"/>
    <property type="evidence" value="ECO:0007669"/>
    <property type="project" value="UniProtKB-KW"/>
</dbReference>
<proteinExistence type="predicted"/>
<dbReference type="PANTHER" id="PTHR47962">
    <property type="entry name" value="ATP-DEPENDENT HELICASE LHR-RELATED-RELATED"/>
    <property type="match status" value="1"/>
</dbReference>
<dbReference type="AlphaFoldDB" id="A0A7Y6A2C6"/>
<keyword evidence="5" id="KW-0347">Helicase</keyword>
<keyword evidence="2" id="KW-0067">ATP-binding</keyword>
<dbReference type="InterPro" id="IPR011545">
    <property type="entry name" value="DEAD/DEAH_box_helicase_dom"/>
</dbReference>
<dbReference type="GO" id="GO:0016887">
    <property type="term" value="F:ATP hydrolysis activity"/>
    <property type="evidence" value="ECO:0007669"/>
    <property type="project" value="TreeGrafter"/>
</dbReference>
<accession>A0A7Y6A2C6</accession>
<dbReference type="InterPro" id="IPR027417">
    <property type="entry name" value="P-loop_NTPase"/>
</dbReference>
<keyword evidence="6" id="KW-1185">Reference proteome</keyword>
<dbReference type="Pfam" id="PF00270">
    <property type="entry name" value="DEAD"/>
    <property type="match status" value="1"/>
</dbReference>